<dbReference type="InterPro" id="IPR015526">
    <property type="entry name" value="Frizzled/SFRP"/>
</dbReference>
<evidence type="ECO:0000313" key="13">
    <source>
        <dbReference type="Proteomes" id="UP000070412"/>
    </source>
</evidence>
<feature type="transmembrane region" description="Helical" evidence="9">
    <location>
        <begin position="309"/>
        <end position="326"/>
    </location>
</feature>
<dbReference type="Pfam" id="PF01534">
    <property type="entry name" value="Frizzled"/>
    <property type="match status" value="1"/>
</dbReference>
<dbReference type="PANTHER" id="PTHR11309">
    <property type="entry name" value="FRIZZLED"/>
    <property type="match status" value="1"/>
</dbReference>
<evidence type="ECO:0000256" key="3">
    <source>
        <dbReference type="ARBA" id="ARBA00022473"/>
    </source>
</evidence>
<evidence type="ECO:0000313" key="12">
    <source>
        <dbReference type="EnsemblMetazoa" id="KAF7489407.1"/>
    </source>
</evidence>
<dbReference type="SMART" id="SM01330">
    <property type="entry name" value="Frizzled"/>
    <property type="match status" value="1"/>
</dbReference>
<dbReference type="Proteomes" id="UP000070412">
    <property type="component" value="Unassembled WGS sequence"/>
</dbReference>
<protein>
    <submittedName>
        <fullName evidence="11">Frizzled-2</fullName>
    </submittedName>
</protein>
<feature type="compositionally biased region" description="Basic and acidic residues" evidence="8">
    <location>
        <begin position="46"/>
        <end position="58"/>
    </location>
</feature>
<dbReference type="GO" id="GO:0017147">
    <property type="term" value="F:Wnt-protein binding"/>
    <property type="evidence" value="ECO:0007669"/>
    <property type="project" value="TreeGrafter"/>
</dbReference>
<name>A0A834R349_SARSC</name>
<evidence type="ECO:0000256" key="8">
    <source>
        <dbReference type="SAM" id="MobiDB-lite"/>
    </source>
</evidence>
<reference evidence="11" key="2">
    <citation type="submission" date="2020-01" db="EMBL/GenBank/DDBJ databases">
        <authorList>
            <person name="Korhonen P.K.K."/>
            <person name="Guangxu M.G."/>
            <person name="Wang T.W."/>
            <person name="Stroehlein A.J.S."/>
            <person name="Young N.D."/>
            <person name="Ang C.-S.A."/>
            <person name="Fernando D.W.F."/>
            <person name="Lu H.L."/>
            <person name="Taylor S.T."/>
            <person name="Ehtesham M.E.M."/>
            <person name="Najaraj S.H.N."/>
            <person name="Harsha G.H.G."/>
            <person name="Madugundu A.M."/>
            <person name="Renuse S.R."/>
            <person name="Holt D.H."/>
            <person name="Pandey A.P."/>
            <person name="Papenfuss A.P."/>
            <person name="Gasser R.B.G."/>
            <person name="Fischer K.F."/>
        </authorList>
    </citation>
    <scope>NUCLEOTIDE SEQUENCE</scope>
    <source>
        <strain evidence="11">SSS_KF_BRIS2020</strain>
    </source>
</reference>
<evidence type="ECO:0000256" key="5">
    <source>
        <dbReference type="ARBA" id="ARBA00022989"/>
    </source>
</evidence>
<dbReference type="GO" id="GO:0035567">
    <property type="term" value="P:non-canonical Wnt signaling pathway"/>
    <property type="evidence" value="ECO:0007669"/>
    <property type="project" value="TreeGrafter"/>
</dbReference>
<feature type="region of interest" description="Disordered" evidence="8">
    <location>
        <begin position="33"/>
        <end position="104"/>
    </location>
</feature>
<evidence type="ECO:0000256" key="6">
    <source>
        <dbReference type="ARBA" id="ARBA00023136"/>
    </source>
</evidence>
<feature type="compositionally biased region" description="Basic residues" evidence="8">
    <location>
        <begin position="64"/>
        <end position="74"/>
    </location>
</feature>
<dbReference type="OrthoDB" id="10053709at2759"/>
<evidence type="ECO:0000256" key="2">
    <source>
        <dbReference type="ARBA" id="ARBA00008077"/>
    </source>
</evidence>
<dbReference type="GO" id="GO:0060070">
    <property type="term" value="P:canonical Wnt signaling pathway"/>
    <property type="evidence" value="ECO:0007669"/>
    <property type="project" value="TreeGrafter"/>
</dbReference>
<comment type="subcellular location">
    <subcellularLocation>
        <location evidence="1">Membrane</location>
        <topology evidence="1">Multi-pass membrane protein</topology>
    </subcellularLocation>
</comment>
<keyword evidence="13" id="KW-1185">Reference proteome</keyword>
<dbReference type="PANTHER" id="PTHR11309:SF126">
    <property type="entry name" value="FRIZZLED-2"/>
    <property type="match status" value="1"/>
</dbReference>
<accession>A0A834R349</accession>
<dbReference type="PRINTS" id="PR00489">
    <property type="entry name" value="FRIZZLED"/>
</dbReference>
<keyword evidence="4 9" id="KW-0812">Transmembrane</keyword>
<feature type="transmembrane region" description="Helical" evidence="9">
    <location>
        <begin position="379"/>
        <end position="407"/>
    </location>
</feature>
<comment type="similarity">
    <text evidence="2">Belongs to the G-protein coupled receptor Fz/Smo family.</text>
</comment>
<organism evidence="11">
    <name type="scientific">Sarcoptes scabiei</name>
    <name type="common">Itch mite</name>
    <name type="synonym">Acarus scabiei</name>
    <dbReference type="NCBI Taxonomy" id="52283"/>
    <lineage>
        <taxon>Eukaryota</taxon>
        <taxon>Metazoa</taxon>
        <taxon>Ecdysozoa</taxon>
        <taxon>Arthropoda</taxon>
        <taxon>Chelicerata</taxon>
        <taxon>Arachnida</taxon>
        <taxon>Acari</taxon>
        <taxon>Acariformes</taxon>
        <taxon>Sarcoptiformes</taxon>
        <taxon>Astigmata</taxon>
        <taxon>Psoroptidia</taxon>
        <taxon>Sarcoptoidea</taxon>
        <taxon>Sarcoptidae</taxon>
        <taxon>Sarcoptinae</taxon>
        <taxon>Sarcoptes</taxon>
    </lineage>
</organism>
<feature type="transmembrane region" description="Helical" evidence="9">
    <location>
        <begin position="213"/>
        <end position="236"/>
    </location>
</feature>
<proteinExistence type="inferred from homology"/>
<dbReference type="PROSITE" id="PS50261">
    <property type="entry name" value="G_PROTEIN_RECEP_F2_4"/>
    <property type="match status" value="1"/>
</dbReference>
<feature type="domain" description="G-protein coupled receptors family 2 profile 2" evidence="10">
    <location>
        <begin position="211"/>
        <end position="510"/>
    </location>
</feature>
<dbReference type="AlphaFoldDB" id="A0A834R349"/>
<dbReference type="InterPro" id="IPR000539">
    <property type="entry name" value="Frizzled/Smoothened_7TM"/>
</dbReference>
<dbReference type="GO" id="GO:0042813">
    <property type="term" value="F:Wnt receptor activity"/>
    <property type="evidence" value="ECO:0007669"/>
    <property type="project" value="TreeGrafter"/>
</dbReference>
<feature type="region of interest" description="Disordered" evidence="8">
    <location>
        <begin position="582"/>
        <end position="609"/>
    </location>
</feature>
<feature type="transmembrane region" description="Helical" evidence="9">
    <location>
        <begin position="248"/>
        <end position="265"/>
    </location>
</feature>
<gene>
    <name evidence="11" type="primary">SSS_922g</name>
    <name evidence="11" type="ORF">SSS_922</name>
</gene>
<dbReference type="EMBL" id="WVUK01000065">
    <property type="protein sequence ID" value="KAF7489407.1"/>
    <property type="molecule type" value="Genomic_DNA"/>
</dbReference>
<evidence type="ECO:0000256" key="1">
    <source>
        <dbReference type="ARBA" id="ARBA00004141"/>
    </source>
</evidence>
<evidence type="ECO:0000256" key="4">
    <source>
        <dbReference type="ARBA" id="ARBA00022692"/>
    </source>
</evidence>
<sequence>MIQYGFNWPDKMNCSELPKYGDGFRICMDPKKGANLDTENQSPKTIHTETTARNENEYQSKQSSSHHHDGRMKSKTSINNSNNNGHKNHQHHQQNGKNQQTSSVTTSIIADKNGQIEKDIDSSVDNCRCDCRSPYFIRLRNSEQSMSSMSSAAGLYGPQHLHHHHYQHSSQQQQHSLHYFNYSRIETAGGLAPHCAISCKGPYRFHESERETAFFWIGITALICAITCLLTVFTSLTDTQRFRYPERAIIFLAGCYVFIAGGYLLRIRLGPQAIACDGPFIRYQKTGPIPASCILSFILLYFFGMASAYWWLILTLTWFLAAGLKWSSEAITSYAQYFHLFAWILPTIQSIAILCLGAIDGDSFLGVCSVGNQSRANLLIFVITPLCVCITVGITLLFTGFVALFRIRRAIQQIQYTIRVKTEKLEKLMIRIGLSSFLYIVPEVVVVACHIYDYINRPQWEKSLACICDHNDPREHHQPQFSLIVLKYIMSLIIGITSSFWIWSGKTLESWLKIYTRISCCTNGINSPSSSRSGASQLLPNMAGYYGRSVPLTSVLNTSPPIKTQTVNLGQINPLSHHLHPNHHHLQQQKQRNGGSMILPPPPSIPPPPPPMMINNNHHTGSLTSSQFTHMIGSINGASLTNGTNHLKHPLSHV</sequence>
<reference evidence="13" key="1">
    <citation type="journal article" date="2020" name="PLoS Negl. Trop. Dis.">
        <title>High-quality nuclear genome for Sarcoptes scabiei-A critical resource for a neglected parasite.</title>
        <authorList>
            <person name="Korhonen P.K."/>
            <person name="Gasser R.B."/>
            <person name="Ma G."/>
            <person name="Wang T."/>
            <person name="Stroehlein A.J."/>
            <person name="Young N.D."/>
            <person name="Ang C.S."/>
            <person name="Fernando D.D."/>
            <person name="Lu H.C."/>
            <person name="Taylor S."/>
            <person name="Reynolds S.L."/>
            <person name="Mofiz E."/>
            <person name="Najaraj S.H."/>
            <person name="Gowda H."/>
            <person name="Madugundu A."/>
            <person name="Renuse S."/>
            <person name="Holt D."/>
            <person name="Pandey A."/>
            <person name="Papenfuss A.T."/>
            <person name="Fischer K."/>
        </authorList>
    </citation>
    <scope>NUCLEOTIDE SEQUENCE [LARGE SCALE GENOMIC DNA]</scope>
</reference>
<reference evidence="12" key="3">
    <citation type="submission" date="2022-06" db="UniProtKB">
        <authorList>
            <consortium name="EnsemblMetazoa"/>
        </authorList>
    </citation>
    <scope>IDENTIFICATION</scope>
</reference>
<evidence type="ECO:0000313" key="11">
    <source>
        <dbReference type="EMBL" id="KAF7489407.1"/>
    </source>
</evidence>
<feature type="transmembrane region" description="Helical" evidence="9">
    <location>
        <begin position="338"/>
        <end position="359"/>
    </location>
</feature>
<keyword evidence="7" id="KW-0675">Receptor</keyword>
<keyword evidence="6 9" id="KW-0472">Membrane</keyword>
<dbReference type="CDD" id="cd15035">
    <property type="entry name" value="7tmF_FZD5_FZD8-like"/>
    <property type="match status" value="1"/>
</dbReference>
<dbReference type="GO" id="GO:0005886">
    <property type="term" value="C:plasma membrane"/>
    <property type="evidence" value="ECO:0007669"/>
    <property type="project" value="TreeGrafter"/>
</dbReference>
<feature type="transmembrane region" description="Helical" evidence="9">
    <location>
        <begin position="481"/>
        <end position="503"/>
    </location>
</feature>
<evidence type="ECO:0000256" key="9">
    <source>
        <dbReference type="SAM" id="Phobius"/>
    </source>
</evidence>
<feature type="transmembrane region" description="Helical" evidence="9">
    <location>
        <begin position="428"/>
        <end position="455"/>
    </location>
</feature>
<evidence type="ECO:0000259" key="10">
    <source>
        <dbReference type="PROSITE" id="PS50261"/>
    </source>
</evidence>
<dbReference type="InterPro" id="IPR017981">
    <property type="entry name" value="GPCR_2-like_7TM"/>
</dbReference>
<dbReference type="Gene3D" id="1.20.1070.10">
    <property type="entry name" value="Rhodopsin 7-helix transmembrane proteins"/>
    <property type="match status" value="1"/>
</dbReference>
<evidence type="ECO:0000256" key="7">
    <source>
        <dbReference type="ARBA" id="ARBA00023170"/>
    </source>
</evidence>
<feature type="compositionally biased region" description="Pro residues" evidence="8">
    <location>
        <begin position="599"/>
        <end position="609"/>
    </location>
</feature>
<keyword evidence="5 9" id="KW-1133">Transmembrane helix</keyword>
<dbReference type="EnsemblMetazoa" id="SSS_922s_mrna">
    <property type="protein sequence ID" value="KAF7489407.1"/>
    <property type="gene ID" value="SSS_922"/>
</dbReference>
<keyword evidence="3" id="KW-0217">Developmental protein</keyword>